<organism evidence="3">
    <name type="scientific">hydrothermal vent metagenome</name>
    <dbReference type="NCBI Taxonomy" id="652676"/>
    <lineage>
        <taxon>unclassified sequences</taxon>
        <taxon>metagenomes</taxon>
        <taxon>ecological metagenomes</taxon>
    </lineage>
</organism>
<evidence type="ECO:0000313" key="3">
    <source>
        <dbReference type="EMBL" id="VAX13566.1"/>
    </source>
</evidence>
<proteinExistence type="predicted"/>
<name>A0A3B1B5I8_9ZZZZ</name>
<protein>
    <recommendedName>
        <fullName evidence="2">Response regulatory domain-containing protein</fullName>
    </recommendedName>
</protein>
<dbReference type="GO" id="GO:0000160">
    <property type="term" value="P:phosphorelay signal transduction system"/>
    <property type="evidence" value="ECO:0007669"/>
    <property type="project" value="InterPro"/>
</dbReference>
<feature type="domain" description="Response regulatory" evidence="2">
    <location>
        <begin position="4"/>
        <end position="123"/>
    </location>
</feature>
<dbReference type="InterPro" id="IPR011006">
    <property type="entry name" value="CheY-like_superfamily"/>
</dbReference>
<dbReference type="InterPro" id="IPR050595">
    <property type="entry name" value="Bact_response_regulator"/>
</dbReference>
<dbReference type="SMART" id="SM00448">
    <property type="entry name" value="REC"/>
    <property type="match status" value="1"/>
</dbReference>
<dbReference type="PANTHER" id="PTHR44591">
    <property type="entry name" value="STRESS RESPONSE REGULATOR PROTEIN 1"/>
    <property type="match status" value="1"/>
</dbReference>
<dbReference type="PANTHER" id="PTHR44591:SF3">
    <property type="entry name" value="RESPONSE REGULATORY DOMAIN-CONTAINING PROTEIN"/>
    <property type="match status" value="1"/>
</dbReference>
<dbReference type="InterPro" id="IPR001789">
    <property type="entry name" value="Sig_transdc_resp-reg_receiver"/>
</dbReference>
<reference evidence="3" key="1">
    <citation type="submission" date="2018-06" db="EMBL/GenBank/DDBJ databases">
        <authorList>
            <person name="Zhirakovskaya E."/>
        </authorList>
    </citation>
    <scope>NUCLEOTIDE SEQUENCE</scope>
</reference>
<keyword evidence="1" id="KW-0597">Phosphoprotein</keyword>
<sequence length="129" mass="14416">MKKRILVVDDEVALTRMVKMNLERSGDDYEVRTENQGVKVVAAVRDFWPDLIFLDVMMPDMSGDEVAQQLREDPVLAGIKIVFMTAIVTKEETSEMSGNIGGNEFLAKPVKTEELIATIERILGPDQSS</sequence>
<evidence type="ECO:0000256" key="1">
    <source>
        <dbReference type="ARBA" id="ARBA00022553"/>
    </source>
</evidence>
<dbReference type="Gene3D" id="3.40.50.2300">
    <property type="match status" value="1"/>
</dbReference>
<evidence type="ECO:0000259" key="2">
    <source>
        <dbReference type="PROSITE" id="PS50110"/>
    </source>
</evidence>
<accession>A0A3B1B5I8</accession>
<gene>
    <name evidence="3" type="ORF">MNBD_GAMMA24-1561</name>
</gene>
<dbReference type="AlphaFoldDB" id="A0A3B1B5I8"/>
<dbReference type="PROSITE" id="PS50110">
    <property type="entry name" value="RESPONSE_REGULATORY"/>
    <property type="match status" value="1"/>
</dbReference>
<dbReference type="EMBL" id="UOFZ01000125">
    <property type="protein sequence ID" value="VAX13566.1"/>
    <property type="molecule type" value="Genomic_DNA"/>
</dbReference>
<dbReference type="Pfam" id="PF00072">
    <property type="entry name" value="Response_reg"/>
    <property type="match status" value="1"/>
</dbReference>
<dbReference type="SUPFAM" id="SSF52172">
    <property type="entry name" value="CheY-like"/>
    <property type="match status" value="1"/>
</dbReference>